<protein>
    <submittedName>
        <fullName evidence="2">Uncharacterized protein</fullName>
    </submittedName>
</protein>
<sequence length="116" mass="12518">MSESMEACVARHAAALSPSLPVPSLPLPIPSPLTTSPNDTGAPLGYRAAMIRMRALLPSTSRRTDIPEADMPPRKRACLTTPALEFEVRESSATGAARNTGPDLKSDRMRYRVEQS</sequence>
<evidence type="ECO:0000256" key="1">
    <source>
        <dbReference type="SAM" id="MobiDB-lite"/>
    </source>
</evidence>
<organism evidence="2">
    <name type="scientific">Tanacetum cinerariifolium</name>
    <name type="common">Dalmatian daisy</name>
    <name type="synonym">Chrysanthemum cinerariifolium</name>
    <dbReference type="NCBI Taxonomy" id="118510"/>
    <lineage>
        <taxon>Eukaryota</taxon>
        <taxon>Viridiplantae</taxon>
        <taxon>Streptophyta</taxon>
        <taxon>Embryophyta</taxon>
        <taxon>Tracheophyta</taxon>
        <taxon>Spermatophyta</taxon>
        <taxon>Magnoliopsida</taxon>
        <taxon>eudicotyledons</taxon>
        <taxon>Gunneridae</taxon>
        <taxon>Pentapetalae</taxon>
        <taxon>asterids</taxon>
        <taxon>campanulids</taxon>
        <taxon>Asterales</taxon>
        <taxon>Asteraceae</taxon>
        <taxon>Asteroideae</taxon>
        <taxon>Anthemideae</taxon>
        <taxon>Anthemidinae</taxon>
        <taxon>Tanacetum</taxon>
    </lineage>
</organism>
<accession>A0A699UVF6</accession>
<comment type="caution">
    <text evidence="2">The sequence shown here is derived from an EMBL/GenBank/DDBJ whole genome shotgun (WGS) entry which is preliminary data.</text>
</comment>
<name>A0A699UVF6_TANCI</name>
<dbReference type="AlphaFoldDB" id="A0A699UVF6"/>
<dbReference type="EMBL" id="BKCJ011359968">
    <property type="protein sequence ID" value="GFD25338.1"/>
    <property type="molecule type" value="Genomic_DNA"/>
</dbReference>
<evidence type="ECO:0000313" key="2">
    <source>
        <dbReference type="EMBL" id="GFD25338.1"/>
    </source>
</evidence>
<feature type="region of interest" description="Disordered" evidence="1">
    <location>
        <begin position="89"/>
        <end position="116"/>
    </location>
</feature>
<proteinExistence type="predicted"/>
<feature type="compositionally biased region" description="Basic and acidic residues" evidence="1">
    <location>
        <begin position="104"/>
        <end position="116"/>
    </location>
</feature>
<reference evidence="2" key="1">
    <citation type="journal article" date="2019" name="Sci. Rep.">
        <title>Draft genome of Tanacetum cinerariifolium, the natural source of mosquito coil.</title>
        <authorList>
            <person name="Yamashiro T."/>
            <person name="Shiraishi A."/>
            <person name="Satake H."/>
            <person name="Nakayama K."/>
        </authorList>
    </citation>
    <scope>NUCLEOTIDE SEQUENCE</scope>
</reference>
<feature type="non-terminal residue" evidence="2">
    <location>
        <position position="116"/>
    </location>
</feature>
<gene>
    <name evidence="2" type="ORF">Tci_897307</name>
</gene>